<dbReference type="InterPro" id="IPR003812">
    <property type="entry name" value="Fido"/>
</dbReference>
<keyword evidence="2" id="KW-0548">Nucleotidyltransferase</keyword>
<dbReference type="RefSeq" id="WP_353643598.1">
    <property type="nucleotide sequence ID" value="NZ_CP159253.1"/>
</dbReference>
<evidence type="ECO:0000256" key="5">
    <source>
        <dbReference type="ARBA" id="ARBA00034531"/>
    </source>
</evidence>
<dbReference type="PROSITE" id="PS51459">
    <property type="entry name" value="FIDO"/>
    <property type="match status" value="1"/>
</dbReference>
<proteinExistence type="predicted"/>
<dbReference type="Gene3D" id="1.10.3290.10">
    <property type="entry name" value="Fido-like domain"/>
    <property type="match status" value="1"/>
</dbReference>
<protein>
    <recommendedName>
        <fullName evidence="5">protein adenylyltransferase</fullName>
        <ecNumber evidence="5">2.7.7.108</ecNumber>
    </recommendedName>
</protein>
<dbReference type="GO" id="GO:0070733">
    <property type="term" value="F:AMPylase activity"/>
    <property type="evidence" value="ECO:0007669"/>
    <property type="project" value="UniProtKB-EC"/>
</dbReference>
<reference evidence="9" key="1">
    <citation type="submission" date="2024-06" db="EMBL/GenBank/DDBJ databases">
        <title>Mesorhizobium karijinii sp. nov., a symbiont of the iconic Swainsona formosa from arid Australia.</title>
        <authorList>
            <person name="Hill Y.J."/>
            <person name="Watkin E.L.J."/>
            <person name="O'Hara G.W."/>
            <person name="Terpolilli J."/>
            <person name="Tye M.L."/>
            <person name="Kohlmeier M.G."/>
        </authorList>
    </citation>
    <scope>NUCLEOTIDE SEQUENCE</scope>
    <source>
        <strain evidence="9">WSM2240</strain>
    </source>
</reference>
<dbReference type="GO" id="GO:0051302">
    <property type="term" value="P:regulation of cell division"/>
    <property type="evidence" value="ECO:0007669"/>
    <property type="project" value="TreeGrafter"/>
</dbReference>
<evidence type="ECO:0000256" key="3">
    <source>
        <dbReference type="ARBA" id="ARBA00022741"/>
    </source>
</evidence>
<comment type="catalytic activity">
    <reaction evidence="7">
        <text>L-tyrosyl-[protein] + ATP = O-(5'-adenylyl)-L-tyrosyl-[protein] + diphosphate</text>
        <dbReference type="Rhea" id="RHEA:54288"/>
        <dbReference type="Rhea" id="RHEA-COMP:10136"/>
        <dbReference type="Rhea" id="RHEA-COMP:13846"/>
        <dbReference type="ChEBI" id="CHEBI:30616"/>
        <dbReference type="ChEBI" id="CHEBI:33019"/>
        <dbReference type="ChEBI" id="CHEBI:46858"/>
        <dbReference type="ChEBI" id="CHEBI:83624"/>
        <dbReference type="EC" id="2.7.7.108"/>
    </reaction>
</comment>
<dbReference type="Pfam" id="PF02661">
    <property type="entry name" value="Fic"/>
    <property type="match status" value="1"/>
</dbReference>
<evidence type="ECO:0000313" key="9">
    <source>
        <dbReference type="EMBL" id="XCG48873.1"/>
    </source>
</evidence>
<sequence>MRHCCGCTFHSKWRTAAKFAAIPIWWRGPPRRKPGWPRRFNWLKQQDFLRGLDEQGFAADGAHFLGELNAIHPFREGNGRTQMVLFGLLADQAGHPLDLEQLEPEIFLPAMIEAFNGDEVRLAAEIRRMLETATRPDRRGACRISANCNSSGKPAICLPPHRNGNVS</sequence>
<evidence type="ECO:0000256" key="1">
    <source>
        <dbReference type="ARBA" id="ARBA00022679"/>
    </source>
</evidence>
<dbReference type="PANTHER" id="PTHR39560">
    <property type="entry name" value="PROTEIN ADENYLYLTRANSFERASE FIC-RELATED"/>
    <property type="match status" value="1"/>
</dbReference>
<evidence type="ECO:0000256" key="4">
    <source>
        <dbReference type="ARBA" id="ARBA00022840"/>
    </source>
</evidence>
<name>A0AAU8CPM8_9HYPH</name>
<keyword evidence="1" id="KW-0808">Transferase</keyword>
<keyword evidence="3" id="KW-0547">Nucleotide-binding</keyword>
<organism evidence="9">
    <name type="scientific">Mesorhizobium sp. WSM2240</name>
    <dbReference type="NCBI Taxonomy" id="3228851"/>
    <lineage>
        <taxon>Bacteria</taxon>
        <taxon>Pseudomonadati</taxon>
        <taxon>Pseudomonadota</taxon>
        <taxon>Alphaproteobacteria</taxon>
        <taxon>Hyphomicrobiales</taxon>
        <taxon>Phyllobacteriaceae</taxon>
        <taxon>Mesorhizobium</taxon>
    </lineage>
</organism>
<evidence type="ECO:0000259" key="8">
    <source>
        <dbReference type="PROSITE" id="PS51459"/>
    </source>
</evidence>
<dbReference type="AlphaFoldDB" id="A0AAU8CPM8"/>
<comment type="catalytic activity">
    <reaction evidence="6">
        <text>L-threonyl-[protein] + ATP = 3-O-(5'-adenylyl)-L-threonyl-[protein] + diphosphate</text>
        <dbReference type="Rhea" id="RHEA:54292"/>
        <dbReference type="Rhea" id="RHEA-COMP:11060"/>
        <dbReference type="Rhea" id="RHEA-COMP:13847"/>
        <dbReference type="ChEBI" id="CHEBI:30013"/>
        <dbReference type="ChEBI" id="CHEBI:30616"/>
        <dbReference type="ChEBI" id="CHEBI:33019"/>
        <dbReference type="ChEBI" id="CHEBI:138113"/>
        <dbReference type="EC" id="2.7.7.108"/>
    </reaction>
</comment>
<gene>
    <name evidence="9" type="ORF">ABVK50_27325</name>
</gene>
<dbReference type="PANTHER" id="PTHR39560:SF1">
    <property type="entry name" value="PROTEIN ADENYLYLTRANSFERASE FIC-RELATED"/>
    <property type="match status" value="1"/>
</dbReference>
<evidence type="ECO:0000256" key="2">
    <source>
        <dbReference type="ARBA" id="ARBA00022695"/>
    </source>
</evidence>
<keyword evidence="4" id="KW-0067">ATP-binding</keyword>
<evidence type="ECO:0000256" key="7">
    <source>
        <dbReference type="ARBA" id="ARBA00048696"/>
    </source>
</evidence>
<accession>A0AAU8CPM8</accession>
<evidence type="ECO:0000256" key="6">
    <source>
        <dbReference type="ARBA" id="ARBA00047939"/>
    </source>
</evidence>
<dbReference type="EMBL" id="CP159253">
    <property type="protein sequence ID" value="XCG48873.1"/>
    <property type="molecule type" value="Genomic_DNA"/>
</dbReference>
<dbReference type="EC" id="2.7.7.108" evidence="5"/>
<dbReference type="GO" id="GO:0005524">
    <property type="term" value="F:ATP binding"/>
    <property type="evidence" value="ECO:0007669"/>
    <property type="project" value="UniProtKB-KW"/>
</dbReference>
<dbReference type="InterPro" id="IPR036597">
    <property type="entry name" value="Fido-like_dom_sf"/>
</dbReference>
<dbReference type="SUPFAM" id="SSF140931">
    <property type="entry name" value="Fic-like"/>
    <property type="match status" value="1"/>
</dbReference>
<feature type="domain" description="Fido" evidence="8">
    <location>
        <begin position="1"/>
        <end position="131"/>
    </location>
</feature>